<dbReference type="EMBL" id="CP158299">
    <property type="protein sequence ID" value="XBV84516.1"/>
    <property type="molecule type" value="Genomic_DNA"/>
</dbReference>
<accession>A0AAU7U7R8</accession>
<keyword evidence="1" id="KW-1133">Transmembrane helix</keyword>
<name>A0AAU7U7R8_9DEIO</name>
<dbReference type="KEGG" id="dsc:ABOD76_13825"/>
<reference evidence="3" key="1">
    <citation type="submission" date="2024-06" db="EMBL/GenBank/DDBJ databases">
        <title>Draft Genome Sequence of Deinococcus sonorensis Type Strain KR-87, a Biofilm Producing Representative of the Genus Deinococcus.</title>
        <authorList>
            <person name="Boren L.S."/>
            <person name="Grosso R.A."/>
            <person name="Hugenberg-Cox A.N."/>
            <person name="Hill J.T.E."/>
            <person name="Albert C.M."/>
            <person name="Tuohy J.M."/>
        </authorList>
    </citation>
    <scope>NUCLEOTIDE SEQUENCE</scope>
    <source>
        <strain evidence="3">KR-87</strain>
    </source>
</reference>
<proteinExistence type="predicted"/>
<evidence type="ECO:0000256" key="1">
    <source>
        <dbReference type="SAM" id="Phobius"/>
    </source>
</evidence>
<dbReference type="RefSeq" id="WP_350242553.1">
    <property type="nucleotide sequence ID" value="NZ_CP158299.1"/>
</dbReference>
<dbReference type="SUPFAM" id="SSF53474">
    <property type="entry name" value="alpha/beta-Hydrolases"/>
    <property type="match status" value="1"/>
</dbReference>
<keyword evidence="1" id="KW-0472">Membrane</keyword>
<dbReference type="PANTHER" id="PTHR43358">
    <property type="entry name" value="ALPHA/BETA-HYDROLASE"/>
    <property type="match status" value="1"/>
</dbReference>
<protein>
    <submittedName>
        <fullName evidence="3">Alpha/beta fold hydrolase</fullName>
    </submittedName>
</protein>
<keyword evidence="3" id="KW-0378">Hydrolase</keyword>
<evidence type="ECO:0000259" key="2">
    <source>
        <dbReference type="Pfam" id="PF00326"/>
    </source>
</evidence>
<feature type="transmembrane region" description="Helical" evidence="1">
    <location>
        <begin position="12"/>
        <end position="36"/>
    </location>
</feature>
<dbReference type="InterPro" id="IPR029058">
    <property type="entry name" value="AB_hydrolase_fold"/>
</dbReference>
<dbReference type="InterPro" id="IPR001375">
    <property type="entry name" value="Peptidase_S9_cat"/>
</dbReference>
<organism evidence="3">
    <name type="scientific">Deinococcus sonorensis KR-87</name>
    <dbReference type="NCBI Taxonomy" id="694439"/>
    <lineage>
        <taxon>Bacteria</taxon>
        <taxon>Thermotogati</taxon>
        <taxon>Deinococcota</taxon>
        <taxon>Deinococci</taxon>
        <taxon>Deinococcales</taxon>
        <taxon>Deinococcaceae</taxon>
        <taxon>Deinococcus</taxon>
    </lineage>
</organism>
<dbReference type="PANTHER" id="PTHR43358:SF4">
    <property type="entry name" value="ALPHA_BETA HYDROLASE FOLD-1 DOMAIN-CONTAINING PROTEIN"/>
    <property type="match status" value="1"/>
</dbReference>
<dbReference type="GO" id="GO:0008236">
    <property type="term" value="F:serine-type peptidase activity"/>
    <property type="evidence" value="ECO:0007669"/>
    <property type="project" value="InterPro"/>
</dbReference>
<dbReference type="AlphaFoldDB" id="A0AAU7U7R8"/>
<dbReference type="InterPro" id="IPR052920">
    <property type="entry name" value="DNA-binding_regulatory"/>
</dbReference>
<dbReference type="Pfam" id="PF00326">
    <property type="entry name" value="Peptidase_S9"/>
    <property type="match status" value="1"/>
</dbReference>
<evidence type="ECO:0000313" key="3">
    <source>
        <dbReference type="EMBL" id="XBV84516.1"/>
    </source>
</evidence>
<gene>
    <name evidence="3" type="ORF">ABOD76_13825</name>
</gene>
<sequence>MTKPAARNRRPSALQLALTGTGLGLAALLAVGWYFADGLVHVRPVRRPVWPTRIQRLEQQPDGSQHVTLTRTPTTLRPGIITLEWDSPAGIQRGQLGPVLSQTRVSVTRALRHADVPLTVGLTVRASTIGLGTPADRGMAQLDVTVPGEHGPMPAWLIPASGDTLAAASGTDWVIVTHGYGGLRQDALRILPTFQRLGLTSLTITYRNAEGAPRTPEKVHRLSAEEWQDLECAVQYAEQHGARRILLFGFSMGGSISLAFLRYSRLARRVTGVMLDSPALEWRSLIKHHAVRYRLPVVLARVVEWLTEFKAKQDFNAVDHLSVMDRFDTPILLMHGSIDKTVPVSQVETFAQARPDIVEYHRFEGAQHVRTWNMDPPRYEEAVERFVRRMLDVSGSGREPQAAPSNKENQNA</sequence>
<feature type="domain" description="Peptidase S9 prolyl oligopeptidase catalytic" evidence="2">
    <location>
        <begin position="225"/>
        <end position="391"/>
    </location>
</feature>
<dbReference type="Gene3D" id="3.40.50.1820">
    <property type="entry name" value="alpha/beta hydrolase"/>
    <property type="match status" value="1"/>
</dbReference>
<dbReference type="GO" id="GO:0006508">
    <property type="term" value="P:proteolysis"/>
    <property type="evidence" value="ECO:0007669"/>
    <property type="project" value="InterPro"/>
</dbReference>
<keyword evidence="1" id="KW-0812">Transmembrane</keyword>